<sequence length="118" mass="13688">MMYGYPEKWLEGMTTGESIAAELRLGIVNGHIAEGTLLTENQMAKQFNVSRSPIRDAFKLLQQNQLIQLERMGAHVLPFGEQEKKEMYDLRLMLESFAFSRVKNRERLPIVKRNEETT</sequence>
<name>A0A380DQB2_STAAU</name>
<dbReference type="PANTHER" id="PTHR43537:SF24">
    <property type="entry name" value="GLUCONATE OPERON TRANSCRIPTIONAL REPRESSOR"/>
    <property type="match status" value="1"/>
</dbReference>
<evidence type="ECO:0000256" key="1">
    <source>
        <dbReference type="ARBA" id="ARBA00023015"/>
    </source>
</evidence>
<dbReference type="Proteomes" id="UP000254502">
    <property type="component" value="Unassembled WGS sequence"/>
</dbReference>
<proteinExistence type="predicted"/>
<evidence type="ECO:0000313" key="5">
    <source>
        <dbReference type="EMBL" id="SUK43539.1"/>
    </source>
</evidence>
<feature type="domain" description="HTH gntR-type" evidence="4">
    <location>
        <begin position="13"/>
        <end position="79"/>
    </location>
</feature>
<evidence type="ECO:0000259" key="4">
    <source>
        <dbReference type="PROSITE" id="PS50949"/>
    </source>
</evidence>
<dbReference type="Pfam" id="PF00392">
    <property type="entry name" value="GntR"/>
    <property type="match status" value="1"/>
</dbReference>
<keyword evidence="2" id="KW-0238">DNA-binding</keyword>
<reference evidence="5 6" key="1">
    <citation type="submission" date="2018-06" db="EMBL/GenBank/DDBJ databases">
        <authorList>
            <consortium name="Pathogen Informatics"/>
            <person name="Doyle S."/>
        </authorList>
    </citation>
    <scope>NUCLEOTIDE SEQUENCE [LARGE SCALE GENOMIC DNA]</scope>
    <source>
        <strain evidence="5 6">NCTC5664</strain>
    </source>
</reference>
<dbReference type="SUPFAM" id="SSF46785">
    <property type="entry name" value="Winged helix' DNA-binding domain"/>
    <property type="match status" value="1"/>
</dbReference>
<evidence type="ECO:0000256" key="3">
    <source>
        <dbReference type="ARBA" id="ARBA00023163"/>
    </source>
</evidence>
<dbReference type="InterPro" id="IPR000524">
    <property type="entry name" value="Tscrpt_reg_HTH_GntR"/>
</dbReference>
<protein>
    <submittedName>
        <fullName evidence="5">Gluconate operon transcriptional repressor</fullName>
    </submittedName>
</protein>
<dbReference type="GO" id="GO:0003700">
    <property type="term" value="F:DNA-binding transcription factor activity"/>
    <property type="evidence" value="ECO:0007669"/>
    <property type="project" value="InterPro"/>
</dbReference>
<dbReference type="InterPro" id="IPR036390">
    <property type="entry name" value="WH_DNA-bd_sf"/>
</dbReference>
<keyword evidence="1" id="KW-0805">Transcription regulation</keyword>
<dbReference type="PROSITE" id="PS50949">
    <property type="entry name" value="HTH_GNTR"/>
    <property type="match status" value="1"/>
</dbReference>
<dbReference type="InterPro" id="IPR036388">
    <property type="entry name" value="WH-like_DNA-bd_sf"/>
</dbReference>
<dbReference type="GO" id="GO:0003677">
    <property type="term" value="F:DNA binding"/>
    <property type="evidence" value="ECO:0007669"/>
    <property type="project" value="UniProtKB-KW"/>
</dbReference>
<gene>
    <name evidence="5" type="primary">ydfH</name>
    <name evidence="5" type="ORF">NCTC5664_01292</name>
</gene>
<dbReference type="AlphaFoldDB" id="A0A380DQB2"/>
<accession>A0A380DQB2</accession>
<evidence type="ECO:0000256" key="2">
    <source>
        <dbReference type="ARBA" id="ARBA00023125"/>
    </source>
</evidence>
<dbReference type="PANTHER" id="PTHR43537">
    <property type="entry name" value="TRANSCRIPTIONAL REGULATOR, GNTR FAMILY"/>
    <property type="match status" value="1"/>
</dbReference>
<dbReference type="SMART" id="SM00345">
    <property type="entry name" value="HTH_GNTR"/>
    <property type="match status" value="1"/>
</dbReference>
<dbReference type="EMBL" id="UHAQ01000002">
    <property type="protein sequence ID" value="SUK43539.1"/>
    <property type="molecule type" value="Genomic_DNA"/>
</dbReference>
<organism evidence="5 6">
    <name type="scientific">Staphylococcus aureus</name>
    <dbReference type="NCBI Taxonomy" id="1280"/>
    <lineage>
        <taxon>Bacteria</taxon>
        <taxon>Bacillati</taxon>
        <taxon>Bacillota</taxon>
        <taxon>Bacilli</taxon>
        <taxon>Bacillales</taxon>
        <taxon>Staphylococcaceae</taxon>
        <taxon>Staphylococcus</taxon>
    </lineage>
</organism>
<evidence type="ECO:0000313" key="6">
    <source>
        <dbReference type="Proteomes" id="UP000254502"/>
    </source>
</evidence>
<keyword evidence="3" id="KW-0804">Transcription</keyword>
<dbReference type="PRINTS" id="PR00035">
    <property type="entry name" value="HTHGNTR"/>
</dbReference>
<dbReference type="Gene3D" id="1.10.10.10">
    <property type="entry name" value="Winged helix-like DNA-binding domain superfamily/Winged helix DNA-binding domain"/>
    <property type="match status" value="1"/>
</dbReference>